<sequence length="34" mass="3359">MLGFSASRAPGPNCKKDGSGMNGGCLAMTTHSCA</sequence>
<reference evidence="2" key="1">
    <citation type="submission" date="2014-11" db="EMBL/GenBank/DDBJ databases">
        <authorList>
            <person name="Amaro Gonzalez C."/>
        </authorList>
    </citation>
    <scope>NUCLEOTIDE SEQUENCE</scope>
</reference>
<organism evidence="2">
    <name type="scientific">Anguilla anguilla</name>
    <name type="common">European freshwater eel</name>
    <name type="synonym">Muraena anguilla</name>
    <dbReference type="NCBI Taxonomy" id="7936"/>
    <lineage>
        <taxon>Eukaryota</taxon>
        <taxon>Metazoa</taxon>
        <taxon>Chordata</taxon>
        <taxon>Craniata</taxon>
        <taxon>Vertebrata</taxon>
        <taxon>Euteleostomi</taxon>
        <taxon>Actinopterygii</taxon>
        <taxon>Neopterygii</taxon>
        <taxon>Teleostei</taxon>
        <taxon>Anguilliformes</taxon>
        <taxon>Anguillidae</taxon>
        <taxon>Anguilla</taxon>
    </lineage>
</organism>
<name>A0A0E9VDT9_ANGAN</name>
<proteinExistence type="predicted"/>
<evidence type="ECO:0000256" key="1">
    <source>
        <dbReference type="SAM" id="MobiDB-lite"/>
    </source>
</evidence>
<dbReference type="EMBL" id="GBXM01032391">
    <property type="protein sequence ID" value="JAH76186.1"/>
    <property type="molecule type" value="Transcribed_RNA"/>
</dbReference>
<protein>
    <submittedName>
        <fullName evidence="2">Uncharacterized protein</fullName>
    </submittedName>
</protein>
<accession>A0A0E9VDT9</accession>
<dbReference type="AlphaFoldDB" id="A0A0E9VDT9"/>
<feature type="region of interest" description="Disordered" evidence="1">
    <location>
        <begin position="1"/>
        <end position="24"/>
    </location>
</feature>
<reference evidence="2" key="2">
    <citation type="journal article" date="2015" name="Fish Shellfish Immunol.">
        <title>Early steps in the European eel (Anguilla anguilla)-Vibrio vulnificus interaction in the gills: Role of the RtxA13 toxin.</title>
        <authorList>
            <person name="Callol A."/>
            <person name="Pajuelo D."/>
            <person name="Ebbesson L."/>
            <person name="Teles M."/>
            <person name="MacKenzie S."/>
            <person name="Amaro C."/>
        </authorList>
    </citation>
    <scope>NUCLEOTIDE SEQUENCE</scope>
</reference>
<evidence type="ECO:0000313" key="2">
    <source>
        <dbReference type="EMBL" id="JAH76186.1"/>
    </source>
</evidence>